<sequence>MDLLGWQASSVETPQGTVTWLAQGLAIEESAIHVMKGKRSLKLTATDIQKLAVIKRMDQLSSDISKFIDAATTYMGSAIEDHDDTTADEVESKWEEQNNDPHSDLPLPFIHIPALPLPSLLGCRNCNKHGLAALADPELQLCIRQANDALQSIHFTLADKVVLFCTKVRLASNQSANTRTWGKVHQADTVLSRHAQIYRKCQKVMVALEADEVLMERYK</sequence>
<dbReference type="HOGENOM" id="CLU_003703_3_4_1"/>
<evidence type="ECO:0000313" key="1">
    <source>
        <dbReference type="EMBL" id="KIK71887.1"/>
    </source>
</evidence>
<keyword evidence="2" id="KW-1185">Reference proteome</keyword>
<dbReference type="STRING" id="930991.A0A0D0BJQ9"/>
<gene>
    <name evidence="1" type="ORF">PAXRUDRAFT_181669</name>
</gene>
<dbReference type="OrthoDB" id="3143151at2759"/>
<dbReference type="AlphaFoldDB" id="A0A0D0BJQ9"/>
<feature type="non-terminal residue" evidence="1">
    <location>
        <position position="219"/>
    </location>
</feature>
<dbReference type="InParanoid" id="A0A0D0BJQ9"/>
<dbReference type="Proteomes" id="UP000054538">
    <property type="component" value="Unassembled WGS sequence"/>
</dbReference>
<evidence type="ECO:0000313" key="2">
    <source>
        <dbReference type="Proteomes" id="UP000054538"/>
    </source>
</evidence>
<protein>
    <submittedName>
        <fullName evidence="1">Uncharacterized protein</fullName>
    </submittedName>
</protein>
<organism evidence="1 2">
    <name type="scientific">Paxillus rubicundulus Ve08.2h10</name>
    <dbReference type="NCBI Taxonomy" id="930991"/>
    <lineage>
        <taxon>Eukaryota</taxon>
        <taxon>Fungi</taxon>
        <taxon>Dikarya</taxon>
        <taxon>Basidiomycota</taxon>
        <taxon>Agaricomycotina</taxon>
        <taxon>Agaricomycetes</taxon>
        <taxon>Agaricomycetidae</taxon>
        <taxon>Boletales</taxon>
        <taxon>Paxilineae</taxon>
        <taxon>Paxillaceae</taxon>
        <taxon>Paxillus</taxon>
    </lineage>
</organism>
<accession>A0A0D0BJQ9</accession>
<reference evidence="2" key="2">
    <citation type="submission" date="2015-01" db="EMBL/GenBank/DDBJ databases">
        <title>Evolutionary Origins and Diversification of the Mycorrhizal Mutualists.</title>
        <authorList>
            <consortium name="DOE Joint Genome Institute"/>
            <consortium name="Mycorrhizal Genomics Consortium"/>
            <person name="Kohler A."/>
            <person name="Kuo A."/>
            <person name="Nagy L.G."/>
            <person name="Floudas D."/>
            <person name="Copeland A."/>
            <person name="Barry K.W."/>
            <person name="Cichocki N."/>
            <person name="Veneault-Fourrey C."/>
            <person name="LaButti K."/>
            <person name="Lindquist E.A."/>
            <person name="Lipzen A."/>
            <person name="Lundell T."/>
            <person name="Morin E."/>
            <person name="Murat C."/>
            <person name="Riley R."/>
            <person name="Ohm R."/>
            <person name="Sun H."/>
            <person name="Tunlid A."/>
            <person name="Henrissat B."/>
            <person name="Grigoriev I.V."/>
            <person name="Hibbett D.S."/>
            <person name="Martin F."/>
        </authorList>
    </citation>
    <scope>NUCLEOTIDE SEQUENCE [LARGE SCALE GENOMIC DNA]</scope>
    <source>
        <strain evidence="2">Ve08.2h10</strain>
    </source>
</reference>
<proteinExistence type="predicted"/>
<dbReference type="EMBL" id="KN831517">
    <property type="protein sequence ID" value="KIK71887.1"/>
    <property type="molecule type" value="Genomic_DNA"/>
</dbReference>
<name>A0A0D0BJQ9_9AGAM</name>
<reference evidence="1 2" key="1">
    <citation type="submission" date="2014-04" db="EMBL/GenBank/DDBJ databases">
        <authorList>
            <consortium name="DOE Joint Genome Institute"/>
            <person name="Kuo A."/>
            <person name="Kohler A."/>
            <person name="Jargeat P."/>
            <person name="Nagy L.G."/>
            <person name="Floudas D."/>
            <person name="Copeland A."/>
            <person name="Barry K.W."/>
            <person name="Cichocki N."/>
            <person name="Veneault-Fourrey C."/>
            <person name="LaButti K."/>
            <person name="Lindquist E.A."/>
            <person name="Lipzen A."/>
            <person name="Lundell T."/>
            <person name="Morin E."/>
            <person name="Murat C."/>
            <person name="Sun H."/>
            <person name="Tunlid A."/>
            <person name="Henrissat B."/>
            <person name="Grigoriev I.V."/>
            <person name="Hibbett D.S."/>
            <person name="Martin F."/>
            <person name="Nordberg H.P."/>
            <person name="Cantor M.N."/>
            <person name="Hua S.X."/>
        </authorList>
    </citation>
    <scope>NUCLEOTIDE SEQUENCE [LARGE SCALE GENOMIC DNA]</scope>
    <source>
        <strain evidence="1 2">Ve08.2h10</strain>
    </source>
</reference>